<evidence type="ECO:0000256" key="1">
    <source>
        <dbReference type="SAM" id="Phobius"/>
    </source>
</evidence>
<keyword evidence="1" id="KW-0472">Membrane</keyword>
<dbReference type="NCBIfam" id="TIGR04088">
    <property type="entry name" value="cognate_SipW"/>
    <property type="match status" value="1"/>
</dbReference>
<organism evidence="2 3">
    <name type="scientific">Micromonospora qiuiae</name>
    <dbReference type="NCBI Taxonomy" id="502268"/>
    <lineage>
        <taxon>Bacteria</taxon>
        <taxon>Bacillati</taxon>
        <taxon>Actinomycetota</taxon>
        <taxon>Actinomycetes</taxon>
        <taxon>Micromonosporales</taxon>
        <taxon>Micromonosporaceae</taxon>
        <taxon>Micromonospora</taxon>
    </lineage>
</organism>
<dbReference type="Proteomes" id="UP000653076">
    <property type="component" value="Unassembled WGS sequence"/>
</dbReference>
<keyword evidence="3" id="KW-1185">Reference proteome</keyword>
<accession>A0ABQ4JAX6</accession>
<gene>
    <name evidence="2" type="ORF">Vqi01_24750</name>
</gene>
<evidence type="ECO:0008006" key="4">
    <source>
        <dbReference type="Google" id="ProtNLM"/>
    </source>
</evidence>
<evidence type="ECO:0000313" key="2">
    <source>
        <dbReference type="EMBL" id="GIJ27313.1"/>
    </source>
</evidence>
<protein>
    <recommendedName>
        <fullName evidence="4">SipW-cognate class signal peptide</fullName>
    </recommendedName>
</protein>
<dbReference type="EMBL" id="BOPC01000031">
    <property type="protein sequence ID" value="GIJ27313.1"/>
    <property type="molecule type" value="Genomic_DNA"/>
</dbReference>
<feature type="transmembrane region" description="Helical" evidence="1">
    <location>
        <begin position="21"/>
        <end position="42"/>
    </location>
</feature>
<reference evidence="2 3" key="1">
    <citation type="submission" date="2021-01" db="EMBL/GenBank/DDBJ databases">
        <title>Whole genome shotgun sequence of Verrucosispora qiuiae NBRC 106684.</title>
        <authorList>
            <person name="Komaki H."/>
            <person name="Tamura T."/>
        </authorList>
    </citation>
    <scope>NUCLEOTIDE SEQUENCE [LARGE SCALE GENOMIC DNA]</scope>
    <source>
        <strain evidence="2 3">NBRC 106684</strain>
    </source>
</reference>
<comment type="caution">
    <text evidence="2">The sequence shown here is derived from an EMBL/GenBank/DDBJ whole genome shotgun (WGS) entry which is preliminary data.</text>
</comment>
<dbReference type="RefSeq" id="WP_204034889.1">
    <property type="nucleotide sequence ID" value="NZ_BOPC01000031.1"/>
</dbReference>
<proteinExistence type="predicted"/>
<keyword evidence="1" id="KW-1133">Transmembrane helix</keyword>
<evidence type="ECO:0000313" key="3">
    <source>
        <dbReference type="Proteomes" id="UP000653076"/>
    </source>
</evidence>
<name>A0ABQ4JAX6_9ACTN</name>
<sequence>MHEPVRTTLVESSSRVRSRKFKAILAGGIALGLGATITLAAWNDSEYATGTFTAGTFDMEGSTDGTTYTSHPAPEDAAALAFSTGFNDISPGDVVAAPFAVRLAAGTTYDATVTVAGAVPDPSPFVGLTYGIATVGAFTDCSATPTAPTWIVPQGTALNAVATPAVPFDLTQGVDAATPGAPAYLCFVVTADEDLVQGSTVTETWQLLAESVPA</sequence>
<keyword evidence="1" id="KW-0812">Transmembrane</keyword>
<dbReference type="InterPro" id="IPR023833">
    <property type="entry name" value="Signal_pept_SipW-depend-type"/>
</dbReference>